<organism evidence="1 2">
    <name type="scientific">Hyalomma asiaticum</name>
    <name type="common">Tick</name>
    <dbReference type="NCBI Taxonomy" id="266040"/>
    <lineage>
        <taxon>Eukaryota</taxon>
        <taxon>Metazoa</taxon>
        <taxon>Ecdysozoa</taxon>
        <taxon>Arthropoda</taxon>
        <taxon>Chelicerata</taxon>
        <taxon>Arachnida</taxon>
        <taxon>Acari</taxon>
        <taxon>Parasitiformes</taxon>
        <taxon>Ixodida</taxon>
        <taxon>Ixodoidea</taxon>
        <taxon>Ixodidae</taxon>
        <taxon>Hyalomminae</taxon>
        <taxon>Hyalomma</taxon>
    </lineage>
</organism>
<name>A0ACB7SWC9_HYAAI</name>
<accession>A0ACB7SWC9</accession>
<gene>
    <name evidence="1" type="ORF">HPB50_014979</name>
</gene>
<protein>
    <submittedName>
        <fullName evidence="1">Uncharacterized protein</fullName>
    </submittedName>
</protein>
<reference evidence="1" key="1">
    <citation type="submission" date="2020-05" db="EMBL/GenBank/DDBJ databases">
        <title>Large-scale comparative analyses of tick genomes elucidate their genetic diversity and vector capacities.</title>
        <authorList>
            <person name="Jia N."/>
            <person name="Wang J."/>
            <person name="Shi W."/>
            <person name="Du L."/>
            <person name="Sun Y."/>
            <person name="Zhan W."/>
            <person name="Jiang J."/>
            <person name="Wang Q."/>
            <person name="Zhang B."/>
            <person name="Ji P."/>
            <person name="Sakyi L.B."/>
            <person name="Cui X."/>
            <person name="Yuan T."/>
            <person name="Jiang B."/>
            <person name="Yang W."/>
            <person name="Lam T.T.-Y."/>
            <person name="Chang Q."/>
            <person name="Ding S."/>
            <person name="Wang X."/>
            <person name="Zhu J."/>
            <person name="Ruan X."/>
            <person name="Zhao L."/>
            <person name="Wei J."/>
            <person name="Que T."/>
            <person name="Du C."/>
            <person name="Cheng J."/>
            <person name="Dai P."/>
            <person name="Han X."/>
            <person name="Huang E."/>
            <person name="Gao Y."/>
            <person name="Liu J."/>
            <person name="Shao H."/>
            <person name="Ye R."/>
            <person name="Li L."/>
            <person name="Wei W."/>
            <person name="Wang X."/>
            <person name="Wang C."/>
            <person name="Yang T."/>
            <person name="Huo Q."/>
            <person name="Li W."/>
            <person name="Guo W."/>
            <person name="Chen H."/>
            <person name="Zhou L."/>
            <person name="Ni X."/>
            <person name="Tian J."/>
            <person name="Zhou Y."/>
            <person name="Sheng Y."/>
            <person name="Liu T."/>
            <person name="Pan Y."/>
            <person name="Xia L."/>
            <person name="Li J."/>
            <person name="Zhao F."/>
            <person name="Cao W."/>
        </authorList>
    </citation>
    <scope>NUCLEOTIDE SEQUENCE</scope>
    <source>
        <strain evidence="1">Hyas-2018</strain>
    </source>
</reference>
<dbReference type="EMBL" id="CM023482">
    <property type="protein sequence ID" value="KAH6938930.1"/>
    <property type="molecule type" value="Genomic_DNA"/>
</dbReference>
<comment type="caution">
    <text evidence="1">The sequence shown here is derived from an EMBL/GenBank/DDBJ whole genome shotgun (WGS) entry which is preliminary data.</text>
</comment>
<evidence type="ECO:0000313" key="2">
    <source>
        <dbReference type="Proteomes" id="UP000821845"/>
    </source>
</evidence>
<proteinExistence type="predicted"/>
<evidence type="ECO:0000313" key="1">
    <source>
        <dbReference type="EMBL" id="KAH6938930.1"/>
    </source>
</evidence>
<sequence>MKRKAMARLTMRRRARQLPRQRNSPSFRTTPSSRLLTLLAFRLTRVAQMCPVLRLPLLLLASFQRQLLRRTTTQTQVLRLHPNPSTLPQPLRLLWPKSLRRHVVFSGRPRHREHLHRFAKTRLPAQQTELVLRTWTQAYRLLNHCLVPTSPQDSFSLGLSSVGEPDIEMGTLREVKRGHTWSAC</sequence>
<dbReference type="Proteomes" id="UP000821845">
    <property type="component" value="Chromosome 2"/>
</dbReference>
<keyword evidence="2" id="KW-1185">Reference proteome</keyword>